<dbReference type="AlphaFoldDB" id="A0A6J6Z213"/>
<name>A0A6J6Z213_9ZZZZ</name>
<organism evidence="1">
    <name type="scientific">freshwater metagenome</name>
    <dbReference type="NCBI Taxonomy" id="449393"/>
    <lineage>
        <taxon>unclassified sequences</taxon>
        <taxon>metagenomes</taxon>
        <taxon>ecological metagenomes</taxon>
    </lineage>
</organism>
<proteinExistence type="predicted"/>
<accession>A0A6J6Z213</accession>
<protein>
    <submittedName>
        <fullName evidence="1">Unannotated protein</fullName>
    </submittedName>
</protein>
<evidence type="ECO:0000313" key="1">
    <source>
        <dbReference type="EMBL" id="CAB4813566.1"/>
    </source>
</evidence>
<reference evidence="1" key="1">
    <citation type="submission" date="2020-05" db="EMBL/GenBank/DDBJ databases">
        <authorList>
            <person name="Chiriac C."/>
            <person name="Salcher M."/>
            <person name="Ghai R."/>
            <person name="Kavagutti S V."/>
        </authorList>
    </citation>
    <scope>NUCLEOTIDE SEQUENCE</scope>
</reference>
<dbReference type="EMBL" id="CAFAAO010000027">
    <property type="protein sequence ID" value="CAB4813566.1"/>
    <property type="molecule type" value="Genomic_DNA"/>
</dbReference>
<sequence>MSKNIIIVAPNYDPKSGGAIALHKLCDAINALGRKAFLCPAFENRFINVLNCDAQLPHLNDDLWRLSIDQRMDLKTLPKTYPKPDDWITKLKRIKRIVLNQSELPLLANSEAFNLKTNPRFNTPVLSLAAAQALAKQDDTIVIYAEIMAGNPLGAKNVVRWLLHDPGFHTGHIYYETGELYFRFNSAVKPFAFPGSKTSELFLTVVQYPLDLYNLEGALPEGERHGSTYCLRKGAHKPLVHDLIDSICIDQMPHEEVAKIFKRVTHFYCYDTLTAYYHLAAACGCKVVIIPDEGVCKEAWLSPSARLGIAYGLEEMNHIVGGPDDVLRHLQSEEAKASQCAQHCLDEIDQFFKLSS</sequence>
<gene>
    <name evidence="1" type="ORF">UFOPK3037_01496</name>
</gene>